<dbReference type="SUPFAM" id="SSF53383">
    <property type="entry name" value="PLP-dependent transferases"/>
    <property type="match status" value="1"/>
</dbReference>
<dbReference type="GO" id="GO:0048472">
    <property type="term" value="F:threonine-phosphate decarboxylase activity"/>
    <property type="evidence" value="ECO:0007669"/>
    <property type="project" value="UniProtKB-EC"/>
</dbReference>
<proteinExistence type="predicted"/>
<evidence type="ECO:0000256" key="1">
    <source>
        <dbReference type="ARBA" id="ARBA00001933"/>
    </source>
</evidence>
<dbReference type="EC" id="4.1.1.81" evidence="4"/>
<dbReference type="Pfam" id="PF00155">
    <property type="entry name" value="Aminotran_1_2"/>
    <property type="match status" value="1"/>
</dbReference>
<dbReference type="CDD" id="cd00609">
    <property type="entry name" value="AAT_like"/>
    <property type="match status" value="1"/>
</dbReference>
<dbReference type="Gene3D" id="3.90.1150.10">
    <property type="entry name" value="Aspartate Aminotransferase, domain 1"/>
    <property type="match status" value="1"/>
</dbReference>
<dbReference type="PANTHER" id="PTHR42885">
    <property type="entry name" value="HISTIDINOL-PHOSPHATE AMINOTRANSFERASE-RELATED"/>
    <property type="match status" value="1"/>
</dbReference>
<gene>
    <name evidence="4" type="primary">cobD_21</name>
    <name evidence="4" type="ORF">SDC9_74956</name>
</gene>
<comment type="caution">
    <text evidence="4">The sequence shown here is derived from an EMBL/GenBank/DDBJ whole genome shotgun (WGS) entry which is preliminary data.</text>
</comment>
<reference evidence="4" key="1">
    <citation type="submission" date="2019-08" db="EMBL/GenBank/DDBJ databases">
        <authorList>
            <person name="Kucharzyk K."/>
            <person name="Murdoch R.W."/>
            <person name="Higgins S."/>
            <person name="Loffler F."/>
        </authorList>
    </citation>
    <scope>NUCLEOTIDE SEQUENCE</scope>
</reference>
<dbReference type="Gene3D" id="3.40.640.10">
    <property type="entry name" value="Type I PLP-dependent aspartate aminotransferase-like (Major domain)"/>
    <property type="match status" value="1"/>
</dbReference>
<keyword evidence="2" id="KW-0663">Pyridoxal phosphate</keyword>
<feature type="domain" description="Aminotransferase class I/classII large" evidence="3">
    <location>
        <begin position="23"/>
        <end position="357"/>
    </location>
</feature>
<protein>
    <submittedName>
        <fullName evidence="4">Threonine-phosphate decarboxylase</fullName>
        <ecNumber evidence="4">4.1.1.81</ecNumber>
    </submittedName>
</protein>
<comment type="cofactor">
    <cofactor evidence="1">
        <name>pyridoxal 5'-phosphate</name>
        <dbReference type="ChEBI" id="CHEBI:597326"/>
    </cofactor>
</comment>
<dbReference type="PROSITE" id="PS00105">
    <property type="entry name" value="AA_TRANSFER_CLASS_1"/>
    <property type="match status" value="1"/>
</dbReference>
<sequence length="364" mass="40997">MESLTHMHGGDLDAIERAFGISKNEISDFSGNINPLGFPKRAANKLAENIAMVCQYPDKNYCALRESIGKYTGANPKNIVVGNGSTELISTFIKSVNAKKTIIMGPAYSEYENAVKVIGSDYEYFELKESEDFKLNTDRLLTVLNGKVGLFIACNPNNPTGTGISIQNMEKILIHCKKRGINVMVDETYIEFSDNLENICSIPLAEKYDNIFIIRGISKFFAAPGLRLGYGITSNKRFHELLAENQDPWSVNILASYAGEQIFTDTDFINETKLLISSERKRLFDEISSWKNVKIYKSASNFMLIKLLSSKINASEIFEYMINKKMVIRDASSFTFLDESFLRFCILSPDENTNFLAELKSIIE</sequence>
<evidence type="ECO:0000313" key="4">
    <source>
        <dbReference type="EMBL" id="MPM28430.1"/>
    </source>
</evidence>
<dbReference type="InterPro" id="IPR004838">
    <property type="entry name" value="NHTrfase_class1_PyrdxlP-BS"/>
</dbReference>
<accession>A0A644YJ74</accession>
<dbReference type="EMBL" id="VSSQ01005252">
    <property type="protein sequence ID" value="MPM28430.1"/>
    <property type="molecule type" value="Genomic_DNA"/>
</dbReference>
<keyword evidence="4" id="KW-0456">Lyase</keyword>
<dbReference type="PANTHER" id="PTHR42885:SF1">
    <property type="entry name" value="THREONINE-PHOSPHATE DECARBOXYLASE"/>
    <property type="match status" value="1"/>
</dbReference>
<evidence type="ECO:0000259" key="3">
    <source>
        <dbReference type="Pfam" id="PF00155"/>
    </source>
</evidence>
<dbReference type="InterPro" id="IPR015421">
    <property type="entry name" value="PyrdxlP-dep_Trfase_major"/>
</dbReference>
<dbReference type="InterPro" id="IPR004839">
    <property type="entry name" value="Aminotransferase_I/II_large"/>
</dbReference>
<dbReference type="AlphaFoldDB" id="A0A644YJ74"/>
<dbReference type="GO" id="GO:0030170">
    <property type="term" value="F:pyridoxal phosphate binding"/>
    <property type="evidence" value="ECO:0007669"/>
    <property type="project" value="InterPro"/>
</dbReference>
<evidence type="ECO:0000256" key="2">
    <source>
        <dbReference type="ARBA" id="ARBA00022898"/>
    </source>
</evidence>
<organism evidence="4">
    <name type="scientific">bioreactor metagenome</name>
    <dbReference type="NCBI Taxonomy" id="1076179"/>
    <lineage>
        <taxon>unclassified sequences</taxon>
        <taxon>metagenomes</taxon>
        <taxon>ecological metagenomes</taxon>
    </lineage>
</organism>
<dbReference type="InterPro" id="IPR015424">
    <property type="entry name" value="PyrdxlP-dep_Trfase"/>
</dbReference>
<dbReference type="InterPro" id="IPR015422">
    <property type="entry name" value="PyrdxlP-dep_Trfase_small"/>
</dbReference>
<name>A0A644YJ74_9ZZZZ</name>